<dbReference type="GO" id="GO:0003676">
    <property type="term" value="F:nucleic acid binding"/>
    <property type="evidence" value="ECO:0007669"/>
    <property type="project" value="InterPro"/>
</dbReference>
<keyword evidence="2" id="KW-1133">Transmembrane helix</keyword>
<dbReference type="Proteomes" id="UP000023152">
    <property type="component" value="Unassembled WGS sequence"/>
</dbReference>
<protein>
    <recommendedName>
        <fullName evidence="3">Piwi domain-containing protein</fullName>
    </recommendedName>
</protein>
<reference evidence="4 5" key="1">
    <citation type="journal article" date="2013" name="Curr. Biol.">
        <title>The Genome of the Foraminiferan Reticulomyxa filosa.</title>
        <authorList>
            <person name="Glockner G."/>
            <person name="Hulsmann N."/>
            <person name="Schleicher M."/>
            <person name="Noegel A.A."/>
            <person name="Eichinger L."/>
            <person name="Gallinger C."/>
            <person name="Pawlowski J."/>
            <person name="Sierra R."/>
            <person name="Euteneuer U."/>
            <person name="Pillet L."/>
            <person name="Moustafa A."/>
            <person name="Platzer M."/>
            <person name="Groth M."/>
            <person name="Szafranski K."/>
            <person name="Schliwa M."/>
        </authorList>
    </citation>
    <scope>NUCLEOTIDE SEQUENCE [LARGE SCALE GENOMIC DNA]</scope>
</reference>
<dbReference type="PANTHER" id="PTHR22891">
    <property type="entry name" value="EUKARYOTIC TRANSLATION INITIATION FACTOR 2C"/>
    <property type="match status" value="1"/>
</dbReference>
<name>X6NMC8_RETFI</name>
<dbReference type="SUPFAM" id="SSF53098">
    <property type="entry name" value="Ribonuclease H-like"/>
    <property type="match status" value="1"/>
</dbReference>
<dbReference type="AlphaFoldDB" id="X6NMC8"/>
<keyword evidence="5" id="KW-1185">Reference proteome</keyword>
<feature type="transmembrane region" description="Helical" evidence="2">
    <location>
        <begin position="585"/>
        <end position="608"/>
    </location>
</feature>
<dbReference type="SMART" id="SM00950">
    <property type="entry name" value="Piwi"/>
    <property type="match status" value="1"/>
</dbReference>
<evidence type="ECO:0000256" key="2">
    <source>
        <dbReference type="SAM" id="Phobius"/>
    </source>
</evidence>
<evidence type="ECO:0000256" key="1">
    <source>
        <dbReference type="SAM" id="MobiDB-lite"/>
    </source>
</evidence>
<evidence type="ECO:0000313" key="4">
    <source>
        <dbReference type="EMBL" id="ETO27390.1"/>
    </source>
</evidence>
<dbReference type="OrthoDB" id="10252740at2759"/>
<feature type="non-terminal residue" evidence="4">
    <location>
        <position position="1"/>
    </location>
</feature>
<gene>
    <name evidence="4" type="ORF">RFI_09742</name>
</gene>
<evidence type="ECO:0000313" key="5">
    <source>
        <dbReference type="Proteomes" id="UP000023152"/>
    </source>
</evidence>
<accession>X6NMC8</accession>
<feature type="region of interest" description="Disordered" evidence="1">
    <location>
        <begin position="74"/>
        <end position="97"/>
    </location>
</feature>
<keyword evidence="2" id="KW-0812">Transmembrane</keyword>
<dbReference type="InterPro" id="IPR003165">
    <property type="entry name" value="Piwi"/>
</dbReference>
<dbReference type="PROSITE" id="PS50822">
    <property type="entry name" value="PIWI"/>
    <property type="match status" value="1"/>
</dbReference>
<sequence length="635" mass="73033">LYSFCIAHHKVTQKKKQKTGRCFLPQHAQLTLRSNEVEYKKILEITTIPIKDRLRRIDGLVEVLRRTGERITQEKKKKIEPAKIQESEEKKESSSSGTLPFKIDLRPVMVNAIKLQFPQIKYMLKGEEKPTTTCVTDIDWGASGGRYIGGTIPLRNWAIVVNAKDRDADYQIENIEHEWISFISFRDLPKDTVASPDILRIEYDNVEGYRAILQRSYQLAMLVLPEEEIGSQYKSHFTRILQSDKAKNKACLIQCILRGNVCHPKTKRCDRNVMKCTFDAVMAKIGNVLFQIDPNLPSGTKVVNMRKTWCVGVELSHRSEKPSAIILALSTSPLEGGLRSWHFTTHLNPSRKDVITLEAAATLMFDAIQMAVENVGTRNLPENIIVLRGGLPDNRLNELYSKELVGVARGIHRFKKNFGNTDENVQGWKCKLTYIVRCKQVLDRFGQLKDGSEIVHPIKSPATIFDRITSERYLCYNAINNKQKNWIHNIPTILCQDDAKTRPSRYVVLKDEIGFAKKCALDLFQLLYSLSYTFKYFVWSTVGPTAYPGPLKYAKHYAERFSQMIFRADKSIVMLKRSKKLINQPQLFCICTILYFLVIICCQCFHYLKLKNKIFRVICFSNAIRQLGKKMEMRG</sequence>
<feature type="domain" description="Piwi" evidence="3">
    <location>
        <begin position="381"/>
        <end position="566"/>
    </location>
</feature>
<organism evidence="4 5">
    <name type="scientific">Reticulomyxa filosa</name>
    <dbReference type="NCBI Taxonomy" id="46433"/>
    <lineage>
        <taxon>Eukaryota</taxon>
        <taxon>Sar</taxon>
        <taxon>Rhizaria</taxon>
        <taxon>Retaria</taxon>
        <taxon>Foraminifera</taxon>
        <taxon>Monothalamids</taxon>
        <taxon>Reticulomyxidae</taxon>
        <taxon>Reticulomyxa</taxon>
    </lineage>
</organism>
<dbReference type="InterPro" id="IPR036397">
    <property type="entry name" value="RNaseH_sf"/>
</dbReference>
<dbReference type="Gene3D" id="3.30.420.10">
    <property type="entry name" value="Ribonuclease H-like superfamily/Ribonuclease H"/>
    <property type="match status" value="1"/>
</dbReference>
<dbReference type="InterPro" id="IPR012337">
    <property type="entry name" value="RNaseH-like_sf"/>
</dbReference>
<proteinExistence type="predicted"/>
<keyword evidence="2" id="KW-0472">Membrane</keyword>
<dbReference type="EMBL" id="ASPP01007293">
    <property type="protein sequence ID" value="ETO27390.1"/>
    <property type="molecule type" value="Genomic_DNA"/>
</dbReference>
<feature type="compositionally biased region" description="Basic and acidic residues" evidence="1">
    <location>
        <begin position="74"/>
        <end position="93"/>
    </location>
</feature>
<evidence type="ECO:0000259" key="3">
    <source>
        <dbReference type="PROSITE" id="PS50822"/>
    </source>
</evidence>
<comment type="caution">
    <text evidence="4">The sequence shown here is derived from an EMBL/GenBank/DDBJ whole genome shotgun (WGS) entry which is preliminary data.</text>
</comment>
<dbReference type="Pfam" id="PF02171">
    <property type="entry name" value="Piwi"/>
    <property type="match status" value="1"/>
</dbReference>